<sequence length="261" mass="28901">RGGAFGIFYLAYWFANFIGTMNGGYIIQYLNWRWIFYILSIYGSFMLLLIIFFIPETFCHASTPQFKSNGSLSKSNFNPFVPLKLLVYPNVILLVIYISIISSIMIIQNISVPQNFSARTYNLQSSSIGLLFLAPAVGYAIGSIVGGKYSDFMLQKASKNGEIICPEIRIKSVTVGALLVPSSYLAYGWLLENNYNIYVLMTLWFLGAFGTLIIYNSLSTYLIDVCPGYSASAIALNNCIRLMIAGVMAIVGSLMEDALGT</sequence>
<feature type="non-terminal residue" evidence="1">
    <location>
        <position position="1"/>
    </location>
</feature>
<keyword evidence="2" id="KW-1185">Reference proteome</keyword>
<evidence type="ECO:0000313" key="2">
    <source>
        <dbReference type="Proteomes" id="UP000789860"/>
    </source>
</evidence>
<proteinExistence type="predicted"/>
<protein>
    <submittedName>
        <fullName evidence="1">1962_t:CDS:1</fullName>
    </submittedName>
</protein>
<evidence type="ECO:0000313" key="1">
    <source>
        <dbReference type="EMBL" id="CAG8650171.1"/>
    </source>
</evidence>
<reference evidence="1" key="1">
    <citation type="submission" date="2021-06" db="EMBL/GenBank/DDBJ databases">
        <authorList>
            <person name="Kallberg Y."/>
            <person name="Tangrot J."/>
            <person name="Rosling A."/>
        </authorList>
    </citation>
    <scope>NUCLEOTIDE SEQUENCE</scope>
    <source>
        <strain evidence="1">AU212A</strain>
    </source>
</reference>
<dbReference type="EMBL" id="CAJVPM010023570">
    <property type="protein sequence ID" value="CAG8650171.1"/>
    <property type="molecule type" value="Genomic_DNA"/>
</dbReference>
<name>A0ACA9NGM5_9GLOM</name>
<comment type="caution">
    <text evidence="1">The sequence shown here is derived from an EMBL/GenBank/DDBJ whole genome shotgun (WGS) entry which is preliminary data.</text>
</comment>
<dbReference type="Proteomes" id="UP000789860">
    <property type="component" value="Unassembled WGS sequence"/>
</dbReference>
<organism evidence="1 2">
    <name type="scientific">Scutellospora calospora</name>
    <dbReference type="NCBI Taxonomy" id="85575"/>
    <lineage>
        <taxon>Eukaryota</taxon>
        <taxon>Fungi</taxon>
        <taxon>Fungi incertae sedis</taxon>
        <taxon>Mucoromycota</taxon>
        <taxon>Glomeromycotina</taxon>
        <taxon>Glomeromycetes</taxon>
        <taxon>Diversisporales</taxon>
        <taxon>Gigasporaceae</taxon>
        <taxon>Scutellospora</taxon>
    </lineage>
</organism>
<gene>
    <name evidence="1" type="ORF">SCALOS_LOCUS8638</name>
</gene>
<feature type="non-terminal residue" evidence="1">
    <location>
        <position position="261"/>
    </location>
</feature>
<accession>A0ACA9NGM5</accession>